<dbReference type="KEGG" id="amaq:GO499_19280"/>
<dbReference type="AlphaFoldDB" id="A0A6P1T968"/>
<evidence type="ECO:0000313" key="2">
    <source>
        <dbReference type="EMBL" id="QHQ37172.1"/>
    </source>
</evidence>
<dbReference type="Proteomes" id="UP000464495">
    <property type="component" value="Chromosome"/>
</dbReference>
<evidence type="ECO:0000256" key="1">
    <source>
        <dbReference type="SAM" id="SignalP"/>
    </source>
</evidence>
<accession>A0A6P1T968</accession>
<dbReference type="EMBL" id="CP046620">
    <property type="protein sequence ID" value="QHQ37172.1"/>
    <property type="molecule type" value="Genomic_DNA"/>
</dbReference>
<dbReference type="InterPro" id="IPR018725">
    <property type="entry name" value="DUF2259_secreted"/>
</dbReference>
<reference evidence="2 3" key="1">
    <citation type="submission" date="2019-12" db="EMBL/GenBank/DDBJ databases">
        <title>Complete genome sequence of Algicella marina strain 9Alg 56(T) isolated from the red alga Tichocarpus crinitus.</title>
        <authorList>
            <person name="Kim S.-G."/>
            <person name="Nedashkovskaya O.I."/>
        </authorList>
    </citation>
    <scope>NUCLEOTIDE SEQUENCE [LARGE SCALE GENOMIC DNA]</scope>
    <source>
        <strain evidence="2 3">9Alg 56</strain>
    </source>
</reference>
<dbReference type="Pfam" id="PF10016">
    <property type="entry name" value="DUF2259"/>
    <property type="match status" value="1"/>
</dbReference>
<gene>
    <name evidence="2" type="ORF">GO499_19280</name>
</gene>
<keyword evidence="1" id="KW-0732">Signal</keyword>
<keyword evidence="3" id="KW-1185">Reference proteome</keyword>
<evidence type="ECO:0000313" key="3">
    <source>
        <dbReference type="Proteomes" id="UP000464495"/>
    </source>
</evidence>
<feature type="signal peptide" evidence="1">
    <location>
        <begin position="1"/>
        <end position="26"/>
    </location>
</feature>
<organism evidence="2 3">
    <name type="scientific">Algicella marina</name>
    <dbReference type="NCBI Taxonomy" id="2683284"/>
    <lineage>
        <taxon>Bacteria</taxon>
        <taxon>Pseudomonadati</taxon>
        <taxon>Pseudomonadota</taxon>
        <taxon>Alphaproteobacteria</taxon>
        <taxon>Rhodobacterales</taxon>
        <taxon>Paracoccaceae</taxon>
        <taxon>Algicella</taxon>
    </lineage>
</organism>
<proteinExistence type="predicted"/>
<protein>
    <submittedName>
        <fullName evidence="2">DUF2259 domain-containing protein</fullName>
    </submittedName>
</protein>
<feature type="chain" id="PRO_5026882985" evidence="1">
    <location>
        <begin position="27"/>
        <end position="241"/>
    </location>
</feature>
<sequence length="241" mass="25896">MRGSSIRARVEATLAIALVSAMPAFAGDAAHPQAIGFSDGGERFAFLEWGQQDGSGFGYASVFIVDLERDAWVVPPVRSLIEDEAVAPMVARQQAWSAAADALGDAGIHQPARLVHSRPFLPAEKGGERVEVAWRPITIPGAMPDTSVLYLETFALPAEGCEGETAMGFALMWKGEEIARDVDLPESRGCPTAYSIERIYASEVWPPAPYAVALIGVFRRGFEGPDLRHIALPIPLKPAGR</sequence>
<name>A0A6P1T968_9RHOB</name>